<reference evidence="2 3" key="1">
    <citation type="journal article" date="2016" name="Front. Microbiol.">
        <title>Genome and transcriptome sequences reveal the specific parasitism of the nematophagous Purpureocillium lilacinum 36-1.</title>
        <authorList>
            <person name="Xie J."/>
            <person name="Li S."/>
            <person name="Mo C."/>
            <person name="Xiao X."/>
            <person name="Peng D."/>
            <person name="Wang G."/>
            <person name="Xiao Y."/>
        </authorList>
    </citation>
    <scope>NUCLEOTIDE SEQUENCE [LARGE SCALE GENOMIC DNA]</scope>
    <source>
        <strain evidence="2 3">36-1</strain>
    </source>
</reference>
<sequence length="206" mass="22677">MMRRRPLLDALAASGRHRPHPSRAQVSVDVVAFLAAYLYRAAISIRLPCTLHALLPGAAHSAVHLLCRSYATLTLAVHFTAFRAACNDAKAMSRTCRCIRPLPGPKLVHRSFYKEYSVLRRRAVAPTERHLSSDPEPCASNQKANHMRRLTLTFPRRGCVLPPGCVSLGGIETRPAPTVADAPCHLVSPDPGMPRQPSHVEQTRRS</sequence>
<evidence type="ECO:0000313" key="2">
    <source>
        <dbReference type="EMBL" id="PWI71217.1"/>
    </source>
</evidence>
<accession>A0A2U3E9N7</accession>
<feature type="region of interest" description="Disordered" evidence="1">
    <location>
        <begin position="180"/>
        <end position="206"/>
    </location>
</feature>
<dbReference type="EMBL" id="LCWV01000008">
    <property type="protein sequence ID" value="PWI71217.1"/>
    <property type="molecule type" value="Genomic_DNA"/>
</dbReference>
<protein>
    <submittedName>
        <fullName evidence="2">Uncharacterized protein</fullName>
    </submittedName>
</protein>
<proteinExistence type="predicted"/>
<dbReference type="Proteomes" id="UP000245956">
    <property type="component" value="Unassembled WGS sequence"/>
</dbReference>
<name>A0A2U3E9N7_PURLI</name>
<evidence type="ECO:0000313" key="3">
    <source>
        <dbReference type="Proteomes" id="UP000245956"/>
    </source>
</evidence>
<evidence type="ECO:0000256" key="1">
    <source>
        <dbReference type="SAM" id="MobiDB-lite"/>
    </source>
</evidence>
<dbReference type="AlphaFoldDB" id="A0A2U3E9N7"/>
<gene>
    <name evidence="2" type="ORF">PCL_12585</name>
</gene>
<organism evidence="2 3">
    <name type="scientific">Purpureocillium lilacinum</name>
    <name type="common">Paecilomyces lilacinus</name>
    <dbReference type="NCBI Taxonomy" id="33203"/>
    <lineage>
        <taxon>Eukaryota</taxon>
        <taxon>Fungi</taxon>
        <taxon>Dikarya</taxon>
        <taxon>Ascomycota</taxon>
        <taxon>Pezizomycotina</taxon>
        <taxon>Sordariomycetes</taxon>
        <taxon>Hypocreomycetidae</taxon>
        <taxon>Hypocreales</taxon>
        <taxon>Ophiocordycipitaceae</taxon>
        <taxon>Purpureocillium</taxon>
    </lineage>
</organism>
<comment type="caution">
    <text evidence="2">The sequence shown here is derived from an EMBL/GenBank/DDBJ whole genome shotgun (WGS) entry which is preliminary data.</text>
</comment>